<reference evidence="1" key="1">
    <citation type="submission" date="2016-10" db="EMBL/GenBank/DDBJ databases">
        <authorList>
            <person name="de Groot N.N."/>
        </authorList>
    </citation>
    <scope>NUCLEOTIDE SEQUENCE</scope>
</reference>
<gene>
    <name evidence="1" type="ORF">MNB_SV-8-1243</name>
</gene>
<protein>
    <submittedName>
        <fullName evidence="1">Uncharacterized protein</fullName>
    </submittedName>
</protein>
<accession>A0A1W1C7W8</accession>
<evidence type="ECO:0000313" key="1">
    <source>
        <dbReference type="EMBL" id="SFV61781.1"/>
    </source>
</evidence>
<dbReference type="EMBL" id="FPHD01000057">
    <property type="protein sequence ID" value="SFV61781.1"/>
    <property type="molecule type" value="Genomic_DNA"/>
</dbReference>
<proteinExistence type="predicted"/>
<dbReference type="AlphaFoldDB" id="A0A1W1C7W8"/>
<name>A0A1W1C7W8_9ZZZZ</name>
<organism evidence="1">
    <name type="scientific">hydrothermal vent metagenome</name>
    <dbReference type="NCBI Taxonomy" id="652676"/>
    <lineage>
        <taxon>unclassified sequences</taxon>
        <taxon>metagenomes</taxon>
        <taxon>ecological metagenomes</taxon>
    </lineage>
</organism>
<sequence length="92" mass="10578">MFVKILLFSVIVVLTVTASGNENNTSIKKQLIQKSLQKAMEKEKKYAKEQKFYNADEYDFKGAEIDPSTLKDIETIKPDYDYTDDWGACDNN</sequence>